<comment type="caution">
    <text evidence="2">The sequence shown here is derived from an EMBL/GenBank/DDBJ whole genome shotgun (WGS) entry which is preliminary data.</text>
</comment>
<accession>A0A8J7GBI9</accession>
<dbReference type="Proteomes" id="UP000622653">
    <property type="component" value="Unassembled WGS sequence"/>
</dbReference>
<evidence type="ECO:0000256" key="1">
    <source>
        <dbReference type="SAM" id="Phobius"/>
    </source>
</evidence>
<keyword evidence="1" id="KW-1133">Transmembrane helix</keyword>
<organism evidence="2 3">
    <name type="scientific">Savagea serpentis</name>
    <dbReference type="NCBI Taxonomy" id="2785297"/>
    <lineage>
        <taxon>Bacteria</taxon>
        <taxon>Bacillati</taxon>
        <taxon>Bacillota</taxon>
        <taxon>Bacilli</taxon>
        <taxon>Bacillales</taxon>
        <taxon>Caryophanaceae</taxon>
        <taxon>Savagea</taxon>
    </lineage>
</organism>
<keyword evidence="1" id="KW-0472">Membrane</keyword>
<sequence length="51" mass="6010">MYVWLFLYAIVIGFEWLSPYKGTFILQALNIVFLTGALVLFLLNMKPRKEK</sequence>
<evidence type="ECO:0000313" key="3">
    <source>
        <dbReference type="Proteomes" id="UP000622653"/>
    </source>
</evidence>
<feature type="transmembrane region" description="Helical" evidence="1">
    <location>
        <begin position="24"/>
        <end position="43"/>
    </location>
</feature>
<dbReference type="RefSeq" id="WP_194561962.1">
    <property type="nucleotide sequence ID" value="NZ_JADKPV010000001.1"/>
</dbReference>
<dbReference type="AlphaFoldDB" id="A0A8J7GBI9"/>
<evidence type="ECO:0000313" key="2">
    <source>
        <dbReference type="EMBL" id="MBF4500526.1"/>
    </source>
</evidence>
<name>A0A8J7GBI9_9BACL</name>
<gene>
    <name evidence="2" type="ORF">IRY55_04040</name>
</gene>
<keyword evidence="1" id="KW-0812">Transmembrane</keyword>
<protein>
    <submittedName>
        <fullName evidence="2">Uncharacterized protein</fullName>
    </submittedName>
</protein>
<dbReference type="EMBL" id="JADKPV010000001">
    <property type="protein sequence ID" value="MBF4500526.1"/>
    <property type="molecule type" value="Genomic_DNA"/>
</dbReference>
<keyword evidence="3" id="KW-1185">Reference proteome</keyword>
<proteinExistence type="predicted"/>
<reference evidence="2" key="1">
    <citation type="submission" date="2020-11" db="EMBL/GenBank/DDBJ databases">
        <title>Multidrug resistant novel bacterium Savagea serpentis sp. nov., isolated from the scats of a vine snake (Ahaetulla nasuta).</title>
        <authorList>
            <person name="Venkata Ramana V."/>
            <person name="Vikas Patil S."/>
            <person name="Yogita Lugani V."/>
        </authorList>
    </citation>
    <scope>NUCLEOTIDE SEQUENCE</scope>
    <source>
        <strain evidence="2">SN6</strain>
    </source>
</reference>